<evidence type="ECO:0000256" key="8">
    <source>
        <dbReference type="ARBA" id="ARBA00022989"/>
    </source>
</evidence>
<keyword evidence="4" id="KW-0597">Phosphoprotein</keyword>
<dbReference type="InterPro" id="IPR036097">
    <property type="entry name" value="HisK_dim/P_sf"/>
</dbReference>
<dbReference type="EC" id="2.7.13.3" evidence="3"/>
<dbReference type="Gene3D" id="1.10.287.130">
    <property type="match status" value="1"/>
</dbReference>
<keyword evidence="14" id="KW-1185">Reference proteome</keyword>
<dbReference type="PANTHER" id="PTHR45436:SF16">
    <property type="entry name" value="HISTIDINE KINASE"/>
    <property type="match status" value="1"/>
</dbReference>
<dbReference type="EMBL" id="PXWF02000019">
    <property type="protein sequence ID" value="PWF55525.1"/>
    <property type="molecule type" value="Genomic_DNA"/>
</dbReference>
<dbReference type="RefSeq" id="WP_106755637.1">
    <property type="nucleotide sequence ID" value="NZ_PXWF02000019.1"/>
</dbReference>
<name>A0A2U2I754_9BURK</name>
<evidence type="ECO:0000313" key="13">
    <source>
        <dbReference type="EMBL" id="PWF55525.1"/>
    </source>
</evidence>
<dbReference type="SMART" id="SM00387">
    <property type="entry name" value="HATPase_c"/>
    <property type="match status" value="1"/>
</dbReference>
<dbReference type="SUPFAM" id="SSF47384">
    <property type="entry name" value="Homodimeric domain of signal transducing histidine kinase"/>
    <property type="match status" value="1"/>
</dbReference>
<dbReference type="InterPro" id="IPR003660">
    <property type="entry name" value="HAMP_dom"/>
</dbReference>
<feature type="transmembrane region" description="Helical" evidence="10">
    <location>
        <begin position="149"/>
        <end position="175"/>
    </location>
</feature>
<gene>
    <name evidence="13" type="ORF">C7C56_000970</name>
</gene>
<evidence type="ECO:0000256" key="3">
    <source>
        <dbReference type="ARBA" id="ARBA00012438"/>
    </source>
</evidence>
<keyword evidence="7 13" id="KW-0418">Kinase</keyword>
<evidence type="ECO:0000256" key="1">
    <source>
        <dbReference type="ARBA" id="ARBA00000085"/>
    </source>
</evidence>
<dbReference type="Pfam" id="PF00512">
    <property type="entry name" value="HisKA"/>
    <property type="match status" value="1"/>
</dbReference>
<dbReference type="Gene3D" id="3.30.565.10">
    <property type="entry name" value="Histidine kinase-like ATPase, C-terminal domain"/>
    <property type="match status" value="1"/>
</dbReference>
<dbReference type="CDD" id="cd00082">
    <property type="entry name" value="HisKA"/>
    <property type="match status" value="1"/>
</dbReference>
<comment type="catalytic activity">
    <reaction evidence="1">
        <text>ATP + protein L-histidine = ADP + protein N-phospho-L-histidine.</text>
        <dbReference type="EC" id="2.7.13.3"/>
    </reaction>
</comment>
<dbReference type="Proteomes" id="UP000241421">
    <property type="component" value="Unassembled WGS sequence"/>
</dbReference>
<dbReference type="Gene3D" id="6.10.340.10">
    <property type="match status" value="1"/>
</dbReference>
<sequence length="440" mass="47513">MSAVRHGLRRRVVAACALSTLVTAALFSALALMFAYTVEDSGLRRQLVQEEEHQLKSWNARGKLATPMRGFVTLHTSSATFPADLRRQLASARLARFDARALGPELVAGGNEFFGEQGRHYHVRVISPGGRYAYLVAEVSKELVVRRRLASLLGFIGWLSLAVLVCTLVLANWLARRATAPLTLLAELVSNAAPGRLPDNFASQFPDNEIGVVARNLEQSMQRIADFIEREQHFTRDASHELRTPLAAIEGAADLLSGQSLTPQGADQLQRIRTGAAHMSQTVATLLALAREELHERVAEQVMLLPVIERAIVDFAFLLDGKPVEVIVTVPAGARIEGHRTVLAIVVSNLISNAFSHTMQGEIGVHLENGALVIADSGPGIAPGLRARLFEAGVKGEGSSGFGLGLSIARRLGERFGLGLRIEDGANGGVRAILRFQQNS</sequence>
<evidence type="ECO:0000256" key="6">
    <source>
        <dbReference type="ARBA" id="ARBA00022692"/>
    </source>
</evidence>
<evidence type="ECO:0000256" key="10">
    <source>
        <dbReference type="SAM" id="Phobius"/>
    </source>
</evidence>
<keyword evidence="6 10" id="KW-0812">Transmembrane</keyword>
<dbReference type="SMART" id="SM00388">
    <property type="entry name" value="HisKA"/>
    <property type="match status" value="1"/>
</dbReference>
<feature type="transmembrane region" description="Helical" evidence="10">
    <location>
        <begin position="12"/>
        <end position="36"/>
    </location>
</feature>
<evidence type="ECO:0000259" key="11">
    <source>
        <dbReference type="PROSITE" id="PS50109"/>
    </source>
</evidence>
<reference evidence="13 14" key="1">
    <citation type="submission" date="2018-04" db="EMBL/GenBank/DDBJ databases">
        <title>Massilia violaceinigra sp. nov., a novel purple-pigmented bacterium isolated from Tianshan glacier, Xinjiang, China.</title>
        <authorList>
            <person name="Wang H."/>
        </authorList>
    </citation>
    <scope>NUCLEOTIDE SEQUENCE [LARGE SCALE GENOMIC DNA]</scope>
    <source>
        <strain evidence="13 14">B448-2</strain>
    </source>
</reference>
<evidence type="ECO:0000256" key="7">
    <source>
        <dbReference type="ARBA" id="ARBA00022777"/>
    </source>
</evidence>
<evidence type="ECO:0000313" key="14">
    <source>
        <dbReference type="Proteomes" id="UP000241421"/>
    </source>
</evidence>
<dbReference type="OrthoDB" id="9121563at2"/>
<evidence type="ECO:0000256" key="2">
    <source>
        <dbReference type="ARBA" id="ARBA00004370"/>
    </source>
</evidence>
<dbReference type="SUPFAM" id="SSF55874">
    <property type="entry name" value="ATPase domain of HSP90 chaperone/DNA topoisomerase II/histidine kinase"/>
    <property type="match status" value="1"/>
</dbReference>
<dbReference type="PROSITE" id="PS50109">
    <property type="entry name" value="HIS_KIN"/>
    <property type="match status" value="1"/>
</dbReference>
<evidence type="ECO:0000256" key="5">
    <source>
        <dbReference type="ARBA" id="ARBA00022679"/>
    </source>
</evidence>
<evidence type="ECO:0000256" key="9">
    <source>
        <dbReference type="ARBA" id="ARBA00023012"/>
    </source>
</evidence>
<feature type="non-terminal residue" evidence="13">
    <location>
        <position position="440"/>
    </location>
</feature>
<proteinExistence type="predicted"/>
<keyword evidence="10" id="KW-0472">Membrane</keyword>
<dbReference type="InterPro" id="IPR003594">
    <property type="entry name" value="HATPase_dom"/>
</dbReference>
<comment type="subcellular location">
    <subcellularLocation>
        <location evidence="2">Membrane</location>
    </subcellularLocation>
</comment>
<dbReference type="Pfam" id="PF02518">
    <property type="entry name" value="HATPase_c"/>
    <property type="match status" value="1"/>
</dbReference>
<dbReference type="PANTHER" id="PTHR45436">
    <property type="entry name" value="SENSOR HISTIDINE KINASE YKOH"/>
    <property type="match status" value="1"/>
</dbReference>
<accession>A0A2U2I754</accession>
<dbReference type="InterPro" id="IPR005467">
    <property type="entry name" value="His_kinase_dom"/>
</dbReference>
<protein>
    <recommendedName>
        <fullName evidence="3">histidine kinase</fullName>
        <ecNumber evidence="3">2.7.13.3</ecNumber>
    </recommendedName>
</protein>
<dbReference type="PROSITE" id="PS50885">
    <property type="entry name" value="HAMP"/>
    <property type="match status" value="1"/>
</dbReference>
<dbReference type="GO" id="GO:0005886">
    <property type="term" value="C:plasma membrane"/>
    <property type="evidence" value="ECO:0007669"/>
    <property type="project" value="TreeGrafter"/>
</dbReference>
<organism evidence="13 14">
    <name type="scientific">Massilia glaciei</name>
    <dbReference type="NCBI Taxonomy" id="1524097"/>
    <lineage>
        <taxon>Bacteria</taxon>
        <taxon>Pseudomonadati</taxon>
        <taxon>Pseudomonadota</taxon>
        <taxon>Betaproteobacteria</taxon>
        <taxon>Burkholderiales</taxon>
        <taxon>Oxalobacteraceae</taxon>
        <taxon>Telluria group</taxon>
        <taxon>Massilia</taxon>
    </lineage>
</organism>
<evidence type="ECO:0000259" key="12">
    <source>
        <dbReference type="PROSITE" id="PS50885"/>
    </source>
</evidence>
<keyword evidence="9" id="KW-0902">Two-component regulatory system</keyword>
<keyword evidence="5" id="KW-0808">Transferase</keyword>
<dbReference type="AlphaFoldDB" id="A0A2U2I754"/>
<feature type="domain" description="Histidine kinase" evidence="11">
    <location>
        <begin position="237"/>
        <end position="440"/>
    </location>
</feature>
<keyword evidence="8 10" id="KW-1133">Transmembrane helix</keyword>
<dbReference type="InterPro" id="IPR036890">
    <property type="entry name" value="HATPase_C_sf"/>
</dbReference>
<dbReference type="InterPro" id="IPR003661">
    <property type="entry name" value="HisK_dim/P_dom"/>
</dbReference>
<comment type="caution">
    <text evidence="13">The sequence shown here is derived from an EMBL/GenBank/DDBJ whole genome shotgun (WGS) entry which is preliminary data.</text>
</comment>
<feature type="domain" description="HAMP" evidence="12">
    <location>
        <begin position="176"/>
        <end position="229"/>
    </location>
</feature>
<evidence type="ECO:0000256" key="4">
    <source>
        <dbReference type="ARBA" id="ARBA00022553"/>
    </source>
</evidence>
<dbReference type="InterPro" id="IPR050428">
    <property type="entry name" value="TCS_sensor_his_kinase"/>
</dbReference>
<dbReference type="GO" id="GO:0000155">
    <property type="term" value="F:phosphorelay sensor kinase activity"/>
    <property type="evidence" value="ECO:0007669"/>
    <property type="project" value="InterPro"/>
</dbReference>